<dbReference type="Proteomes" id="UP000029500">
    <property type="component" value="Chromosome"/>
</dbReference>
<keyword evidence="4" id="KW-1185">Reference proteome</keyword>
<accession>A0A089MAT7</accession>
<dbReference type="HOGENOM" id="CLU_885194_0_0_9"/>
<feature type="region of interest" description="Disordered" evidence="1">
    <location>
        <begin position="21"/>
        <end position="65"/>
    </location>
</feature>
<evidence type="ECO:0000256" key="2">
    <source>
        <dbReference type="SAM" id="SignalP"/>
    </source>
</evidence>
<dbReference type="EMBL" id="CP009287">
    <property type="protein sequence ID" value="AIQ68608.1"/>
    <property type="molecule type" value="Genomic_DNA"/>
</dbReference>
<evidence type="ECO:0000313" key="3">
    <source>
        <dbReference type="EMBL" id="AIQ68608.1"/>
    </source>
</evidence>
<feature type="compositionally biased region" description="Low complexity" evidence="1">
    <location>
        <begin position="50"/>
        <end position="60"/>
    </location>
</feature>
<dbReference type="STRING" id="189425.PGRAT_13985"/>
<organism evidence="3 4">
    <name type="scientific">Paenibacillus graminis</name>
    <dbReference type="NCBI Taxonomy" id="189425"/>
    <lineage>
        <taxon>Bacteria</taxon>
        <taxon>Bacillati</taxon>
        <taxon>Bacillota</taxon>
        <taxon>Bacilli</taxon>
        <taxon>Bacillales</taxon>
        <taxon>Paenibacillaceae</taxon>
        <taxon>Paenibacillus</taxon>
    </lineage>
</organism>
<keyword evidence="2" id="KW-0732">Signal</keyword>
<feature type="compositionally biased region" description="Low complexity" evidence="1">
    <location>
        <begin position="27"/>
        <end position="42"/>
    </location>
</feature>
<sequence length="323" mass="35523">MRIVSVLIILLVLAGCSSNGGTGDTGNGDSNKTAAAAEVASPSPSPSPLASPAVTSLPSPEGSAAASSRIEDQYTGFVHKDSIALNSDNYEIYYWNNGEFNYTQFVVAKNGEILFDSKKKGLVFEGGYSFDEAKNVWAEALLQNDRPTLLFSLADNRPESAFIVLEEISGVLQVTVHDNVLVKYEDAGQNGKLVLLASPYSGQMPLGPALFAVYELKNNQYVPDISRTRQYYEDQLPLKEQNYKTDPTENTFEALLDVYLLLDRLDEAEAKFPEFYKWAGQKAGDGGFVDTYSQLIQKGSYEPVNGWMDKLKPLEHSNTRLAK</sequence>
<evidence type="ECO:0000313" key="4">
    <source>
        <dbReference type="Proteomes" id="UP000029500"/>
    </source>
</evidence>
<name>A0A089MAT7_9BACL</name>
<reference evidence="3 4" key="1">
    <citation type="submission" date="2014-08" db="EMBL/GenBank/DDBJ databases">
        <title>Comparative genomics of the Paenibacillus odorifer group.</title>
        <authorList>
            <person name="den Bakker H.C."/>
            <person name="Tsai Y.-C."/>
            <person name="Martin N."/>
            <person name="Korlach J."/>
            <person name="Wiedmann M."/>
        </authorList>
    </citation>
    <scope>NUCLEOTIDE SEQUENCE [LARGE SCALE GENOMIC DNA]</scope>
    <source>
        <strain evidence="3 4">DSM 15220</strain>
    </source>
</reference>
<gene>
    <name evidence="3" type="ORF">PGRAT_13985</name>
</gene>
<proteinExistence type="predicted"/>
<dbReference type="RefSeq" id="WP_025703740.1">
    <property type="nucleotide sequence ID" value="NZ_CP009287.1"/>
</dbReference>
<evidence type="ECO:0000256" key="1">
    <source>
        <dbReference type="SAM" id="MobiDB-lite"/>
    </source>
</evidence>
<dbReference type="AlphaFoldDB" id="A0A089MAT7"/>
<dbReference type="eggNOG" id="ENOG5030FZ5">
    <property type="taxonomic scope" value="Bacteria"/>
</dbReference>
<dbReference type="OrthoDB" id="2660612at2"/>
<protein>
    <submittedName>
        <fullName evidence="3">Uncharacterized protein</fullName>
    </submittedName>
</protein>
<feature type="chain" id="PRO_5001847154" evidence="2">
    <location>
        <begin position="21"/>
        <end position="323"/>
    </location>
</feature>
<dbReference type="KEGG" id="pgm:PGRAT_13985"/>
<feature type="signal peptide" evidence="2">
    <location>
        <begin position="1"/>
        <end position="20"/>
    </location>
</feature>
<dbReference type="PROSITE" id="PS51257">
    <property type="entry name" value="PROKAR_LIPOPROTEIN"/>
    <property type="match status" value="1"/>
</dbReference>